<keyword evidence="4" id="KW-1185">Reference proteome</keyword>
<dbReference type="SUPFAM" id="SSF52540">
    <property type="entry name" value="P-loop containing nucleoside triphosphate hydrolases"/>
    <property type="match status" value="1"/>
</dbReference>
<dbReference type="GO" id="GO:0051301">
    <property type="term" value="P:cell division"/>
    <property type="evidence" value="ECO:0007669"/>
    <property type="project" value="UniProtKB-KW"/>
</dbReference>
<protein>
    <submittedName>
        <fullName evidence="3">Cell division protein ZapE</fullName>
    </submittedName>
</protein>
<accession>A0ABP5MX27</accession>
<evidence type="ECO:0000256" key="2">
    <source>
        <dbReference type="ARBA" id="ARBA00022840"/>
    </source>
</evidence>
<dbReference type="InterPro" id="IPR005654">
    <property type="entry name" value="ATPase_AFG1-like"/>
</dbReference>
<dbReference type="EMBL" id="BAAAOP010000001">
    <property type="protein sequence ID" value="GAA2185126.1"/>
    <property type="molecule type" value="Genomic_DNA"/>
</dbReference>
<dbReference type="Pfam" id="PF03969">
    <property type="entry name" value="AFG1_ATPase"/>
    <property type="match status" value="1"/>
</dbReference>
<keyword evidence="3" id="KW-0131">Cell cycle</keyword>
<dbReference type="RefSeq" id="WP_346056833.1">
    <property type="nucleotide sequence ID" value="NZ_BAAAOP010000001.1"/>
</dbReference>
<evidence type="ECO:0000256" key="1">
    <source>
        <dbReference type="ARBA" id="ARBA00022741"/>
    </source>
</evidence>
<dbReference type="PANTHER" id="PTHR12169:SF6">
    <property type="entry name" value="AFG1-LIKE ATPASE"/>
    <property type="match status" value="1"/>
</dbReference>
<name>A0ABP5MX27_9MICO</name>
<dbReference type="NCBIfam" id="NF040713">
    <property type="entry name" value="ZapE"/>
    <property type="match status" value="1"/>
</dbReference>
<keyword evidence="1" id="KW-0547">Nucleotide-binding</keyword>
<comment type="caution">
    <text evidence="3">The sequence shown here is derived from an EMBL/GenBank/DDBJ whole genome shotgun (WGS) entry which is preliminary data.</text>
</comment>
<dbReference type="Gene3D" id="3.40.50.300">
    <property type="entry name" value="P-loop containing nucleotide triphosphate hydrolases"/>
    <property type="match status" value="1"/>
</dbReference>
<dbReference type="InterPro" id="IPR027417">
    <property type="entry name" value="P-loop_NTPase"/>
</dbReference>
<keyword evidence="2" id="KW-0067">ATP-binding</keyword>
<keyword evidence="3" id="KW-0132">Cell division</keyword>
<evidence type="ECO:0000313" key="3">
    <source>
        <dbReference type="EMBL" id="GAA2185126.1"/>
    </source>
</evidence>
<organism evidence="3 4">
    <name type="scientific">Leucobacter alluvii</name>
    <dbReference type="NCBI Taxonomy" id="340321"/>
    <lineage>
        <taxon>Bacteria</taxon>
        <taxon>Bacillati</taxon>
        <taxon>Actinomycetota</taxon>
        <taxon>Actinomycetes</taxon>
        <taxon>Micrococcales</taxon>
        <taxon>Microbacteriaceae</taxon>
        <taxon>Leucobacter</taxon>
    </lineage>
</organism>
<gene>
    <name evidence="3" type="primary">zapE_1</name>
    <name evidence="3" type="ORF">GCM10009786_00170</name>
</gene>
<sequence>MTDPRATPRAASRLSAAVEHSAGAKGILLDRAQQQLLDEIAVLAGRWGGARTPSGVFIHGPAGRGKTWLASEIFDAIDVPAAAKRRVHFHTFFQELQRRFGAQMTARDAIEATVAELLDGARVFFFDELHVHDPGGASLLNRLVAELVARRIPTLFTSNYEPEGLLANPVFHHVVEPSVRLIREHFAVRTLDGGSDYRSASPAAPAEHGFASGRWIAFGASGSAASAARSSGLEPPHPHESTTVLGGHRALRALAVRRGEASSGLTASTAVWFDFADLLESPSIAEDYLDLAAEFDQWVLVDAPPLSQTSREARQRFVSLLDVLMHADLPLTVLSRTDRAGLVDISDPPVDLFRTISRLALLRDGDPDGDG</sequence>
<dbReference type="Proteomes" id="UP001501084">
    <property type="component" value="Unassembled WGS sequence"/>
</dbReference>
<proteinExistence type="predicted"/>
<reference evidence="4" key="1">
    <citation type="journal article" date="2019" name="Int. J. Syst. Evol. Microbiol.">
        <title>The Global Catalogue of Microorganisms (GCM) 10K type strain sequencing project: providing services to taxonomists for standard genome sequencing and annotation.</title>
        <authorList>
            <consortium name="The Broad Institute Genomics Platform"/>
            <consortium name="The Broad Institute Genome Sequencing Center for Infectious Disease"/>
            <person name="Wu L."/>
            <person name="Ma J."/>
        </authorList>
    </citation>
    <scope>NUCLEOTIDE SEQUENCE [LARGE SCALE GENOMIC DNA]</scope>
    <source>
        <strain evidence="4">JCM 14919</strain>
    </source>
</reference>
<dbReference type="PANTHER" id="PTHR12169">
    <property type="entry name" value="ATPASE N2B"/>
    <property type="match status" value="1"/>
</dbReference>
<evidence type="ECO:0000313" key="4">
    <source>
        <dbReference type="Proteomes" id="UP001501084"/>
    </source>
</evidence>